<evidence type="ECO:0000256" key="1">
    <source>
        <dbReference type="SAM" id="MobiDB-lite"/>
    </source>
</evidence>
<gene>
    <name evidence="2" type="ORF">MEDL_9997</name>
</gene>
<dbReference type="OrthoDB" id="5971988at2759"/>
<reference evidence="2" key="1">
    <citation type="submission" date="2021-03" db="EMBL/GenBank/DDBJ databases">
        <authorList>
            <person name="Bekaert M."/>
        </authorList>
    </citation>
    <scope>NUCLEOTIDE SEQUENCE</scope>
</reference>
<evidence type="ECO:0008006" key="4">
    <source>
        <dbReference type="Google" id="ProtNLM"/>
    </source>
</evidence>
<name>A0A8S3QDL7_MYTED</name>
<dbReference type="AlphaFoldDB" id="A0A8S3QDL7"/>
<sequence length="867" mass="99920">MSLSETRQLLEESRKIVEENGENQSVPLLLNTFINLVSSIDKRLQSVEKGIDKFGEIKNIITSLTSRVITNEKGLQTCQGKITELENNIQGVGNLFDNLKSQCDKNKSLNDKNSSEIDKTKTSINKVSKDISEIKSQGRTSTECNCQDELANLKERVLDLSCRSMKNNLIFTGLYGVRDENTEELLRGFLYNEIGIDYKIEFGNVHRFGRSQRGMRPIVARFLYQSDLQYVLENAYRYGIKQQFPKEIEDRRKKLYPIMKEAKYNRRNVKLVRDRLYIDNELYEIHDDIDTFDRQGHLEERNDATPGNEHSTPNSQGDRRSTKRPRTSSTPSRWEIDNVNISANDVHIENSNLINDLSDCNIFSGQQYNVINLCTNDYNTIDITPSNIPVGGNTCTDEIYDQINMIFDVNVEIENANILDDENPNALSSESLDLSHAKATNIQNINLIYINCCGLKHKLQYPEFETLLQKHEILCFVESKTDDMDEICIPGYKIKAKNRRKISRVKSGGIVLGFRENISDCIQVIETNSKFVLWCKISRLFKDGVVILGVVYIPPEYTAYSSPDAFGEIESEYLELSSKYENIFMVGDFNARTASEKDYIFIDENDKNNELECVSVNDVCNLNLFNIPIDRNSMDKGKNRYGNQLLELCKCNSLFIMNGRLATDIAGKFTCRNASVVDYCLCNVNFIKNIISLNVLEFSHLYSDVHCPLFICLNCNQSVKESIEQNNFTSQSNKKVNKWDHEKKPEFRENLNFEKLDSLLHDLVNVNLESINDDMINSFVDEIGLILIESARETLGTRSDKPKKRAYKNKGDKPWFNLECKFERQNYRKFKRKLKTRPSPLLSNKVKESEKRYKKVMDKAIKNIKKI</sequence>
<accession>A0A8S3QDL7</accession>
<dbReference type="SUPFAM" id="SSF56219">
    <property type="entry name" value="DNase I-like"/>
    <property type="match status" value="1"/>
</dbReference>
<proteinExistence type="predicted"/>
<protein>
    <recommendedName>
        <fullName evidence="4">Endonuclease/exonuclease/phosphatase domain-containing protein</fullName>
    </recommendedName>
</protein>
<keyword evidence="3" id="KW-1185">Reference proteome</keyword>
<organism evidence="2 3">
    <name type="scientific">Mytilus edulis</name>
    <name type="common">Blue mussel</name>
    <dbReference type="NCBI Taxonomy" id="6550"/>
    <lineage>
        <taxon>Eukaryota</taxon>
        <taxon>Metazoa</taxon>
        <taxon>Spiralia</taxon>
        <taxon>Lophotrochozoa</taxon>
        <taxon>Mollusca</taxon>
        <taxon>Bivalvia</taxon>
        <taxon>Autobranchia</taxon>
        <taxon>Pteriomorphia</taxon>
        <taxon>Mytilida</taxon>
        <taxon>Mytiloidea</taxon>
        <taxon>Mytilidae</taxon>
        <taxon>Mytilinae</taxon>
        <taxon>Mytilus</taxon>
    </lineage>
</organism>
<evidence type="ECO:0000313" key="3">
    <source>
        <dbReference type="Proteomes" id="UP000683360"/>
    </source>
</evidence>
<comment type="caution">
    <text evidence="2">The sequence shown here is derived from an EMBL/GenBank/DDBJ whole genome shotgun (WGS) entry which is preliminary data.</text>
</comment>
<feature type="region of interest" description="Disordered" evidence="1">
    <location>
        <begin position="299"/>
        <end position="332"/>
    </location>
</feature>
<evidence type="ECO:0000313" key="2">
    <source>
        <dbReference type="EMBL" id="CAG2194991.1"/>
    </source>
</evidence>
<dbReference type="InterPro" id="IPR036691">
    <property type="entry name" value="Endo/exonu/phosph_ase_sf"/>
</dbReference>
<dbReference type="Proteomes" id="UP000683360">
    <property type="component" value="Unassembled WGS sequence"/>
</dbReference>
<dbReference type="EMBL" id="CAJPWZ010000502">
    <property type="protein sequence ID" value="CAG2194991.1"/>
    <property type="molecule type" value="Genomic_DNA"/>
</dbReference>